<protein>
    <recommendedName>
        <fullName evidence="3">MULE transposase domain-containing protein</fullName>
    </recommendedName>
</protein>
<proteinExistence type="predicted"/>
<evidence type="ECO:0000313" key="2">
    <source>
        <dbReference type="Proteomes" id="UP000235392"/>
    </source>
</evidence>
<gene>
    <name evidence="1" type="ORF">PCASD_23976</name>
</gene>
<evidence type="ECO:0000313" key="1">
    <source>
        <dbReference type="EMBL" id="PLW30509.1"/>
    </source>
</evidence>
<dbReference type="AlphaFoldDB" id="A0A2N5TYE3"/>
<name>A0A2N5TYE3_9BASI</name>
<evidence type="ECO:0008006" key="3">
    <source>
        <dbReference type="Google" id="ProtNLM"/>
    </source>
</evidence>
<reference evidence="1 2" key="1">
    <citation type="submission" date="2017-11" db="EMBL/GenBank/DDBJ databases">
        <title>De novo assembly and phasing of dikaryotic genomes from two isolates of Puccinia coronata f. sp. avenae, the causal agent of oat crown rust.</title>
        <authorList>
            <person name="Miller M.E."/>
            <person name="Zhang Y."/>
            <person name="Omidvar V."/>
            <person name="Sperschneider J."/>
            <person name="Schwessinger B."/>
            <person name="Raley C."/>
            <person name="Palmer J.M."/>
            <person name="Garnica D."/>
            <person name="Upadhyaya N."/>
            <person name="Rathjen J."/>
            <person name="Taylor J.M."/>
            <person name="Park R.F."/>
            <person name="Dodds P.N."/>
            <person name="Hirsch C.D."/>
            <person name="Kianian S.F."/>
            <person name="Figueroa M."/>
        </authorList>
    </citation>
    <scope>NUCLEOTIDE SEQUENCE [LARGE SCALE GENOMIC DNA]</scope>
    <source>
        <strain evidence="1">12SD80</strain>
    </source>
</reference>
<accession>A0A2N5TYE3</accession>
<dbReference type="EMBL" id="PGCI01000296">
    <property type="protein sequence ID" value="PLW30509.1"/>
    <property type="molecule type" value="Genomic_DNA"/>
</dbReference>
<organism evidence="1 2">
    <name type="scientific">Puccinia coronata f. sp. avenae</name>
    <dbReference type="NCBI Taxonomy" id="200324"/>
    <lineage>
        <taxon>Eukaryota</taxon>
        <taxon>Fungi</taxon>
        <taxon>Dikarya</taxon>
        <taxon>Basidiomycota</taxon>
        <taxon>Pucciniomycotina</taxon>
        <taxon>Pucciniomycetes</taxon>
        <taxon>Pucciniales</taxon>
        <taxon>Pucciniaceae</taxon>
        <taxon>Puccinia</taxon>
    </lineage>
</organism>
<sequence length="136" mass="15207">MDSVLIRDLYTGKVLPVAWAFATNAAKLPIVKVLNWIRSSTSVIPAAIMSDCALAITNAVIPAYTDLKEKAPKHYWCLFHVLNEFKENAKTHLPDCHANALADFHQMIYSGEDPKTLLALLYVFKVGAHKHHFCCL</sequence>
<dbReference type="Proteomes" id="UP000235392">
    <property type="component" value="Unassembled WGS sequence"/>
</dbReference>
<comment type="caution">
    <text evidence="1">The sequence shown here is derived from an EMBL/GenBank/DDBJ whole genome shotgun (WGS) entry which is preliminary data.</text>
</comment>